<feature type="domain" description="Copper amine oxidase-like N-terminal" evidence="3">
    <location>
        <begin position="62"/>
        <end position="162"/>
    </location>
</feature>
<name>A0ABV8JYX6_9BACL</name>
<evidence type="ECO:0000313" key="5">
    <source>
        <dbReference type="Proteomes" id="UP001595715"/>
    </source>
</evidence>
<sequence>MTYGKQHANTGNRTKDAQRNKVRVGLAVKRLLTIALFLTCLPMTTLNAATAASDQASPALYIDGQKTAYKKVTAAGRSENMIGLRQAAHALKLALTWSAAAKEWTLSGGEKPIRVKLNAKTAFVGGQATTLAVPLREEKGTVYIPLRFVIEASGGEMQYYKESGINVVWALSHSQNQLNRAIMDGDAATVIRLLKDWRMAALPMGVDGLIPYTFAAASLPVTKALIEAGFPVNYRENPYADIIIPGGGYTLLHFAAGDGQADVVRYLLKQGADPAIRLMQGPGDDGWEPIDHAIHGLMYAPILLQLGGQRFTDDVMEGYMDTLRLLRPYSGLHIYVKDRFGEVLATGEDLASNVESASSAGTASKLVVSFEHSSRFERLTVDHAGSTVRLFINEVEIGNAKVPQSTEDGTLSFVPEDNLEEQITGMTAMIRLALDGSGES</sequence>
<dbReference type="Proteomes" id="UP001595715">
    <property type="component" value="Unassembled WGS sequence"/>
</dbReference>
<gene>
    <name evidence="4" type="ORF">ACFOZ8_00515</name>
</gene>
<protein>
    <submittedName>
        <fullName evidence="4">Stalk domain-containing protein</fullName>
    </submittedName>
</protein>
<dbReference type="RefSeq" id="WP_377716550.1">
    <property type="nucleotide sequence ID" value="NZ_JBHSAM010000001.1"/>
</dbReference>
<dbReference type="PROSITE" id="PS50297">
    <property type="entry name" value="ANK_REP_REGION"/>
    <property type="match status" value="1"/>
</dbReference>
<evidence type="ECO:0000256" key="2">
    <source>
        <dbReference type="SAM" id="SignalP"/>
    </source>
</evidence>
<organism evidence="4 5">
    <name type="scientific">Paenibacillus xanthanilyticus</name>
    <dbReference type="NCBI Taxonomy" id="1783531"/>
    <lineage>
        <taxon>Bacteria</taxon>
        <taxon>Bacillati</taxon>
        <taxon>Bacillota</taxon>
        <taxon>Bacilli</taxon>
        <taxon>Bacillales</taxon>
        <taxon>Paenibacillaceae</taxon>
        <taxon>Paenibacillus</taxon>
    </lineage>
</organism>
<keyword evidence="1" id="KW-0040">ANK repeat</keyword>
<dbReference type="InterPro" id="IPR036582">
    <property type="entry name" value="Mao_N_sf"/>
</dbReference>
<dbReference type="EMBL" id="JBHSAM010000001">
    <property type="protein sequence ID" value="MFC4098137.1"/>
    <property type="molecule type" value="Genomic_DNA"/>
</dbReference>
<comment type="caution">
    <text evidence="4">The sequence shown here is derived from an EMBL/GenBank/DDBJ whole genome shotgun (WGS) entry which is preliminary data.</text>
</comment>
<proteinExistence type="predicted"/>
<keyword evidence="2" id="KW-0732">Signal</keyword>
<dbReference type="InterPro" id="IPR036770">
    <property type="entry name" value="Ankyrin_rpt-contain_sf"/>
</dbReference>
<dbReference type="SUPFAM" id="SSF48403">
    <property type="entry name" value="Ankyrin repeat"/>
    <property type="match status" value="1"/>
</dbReference>
<evidence type="ECO:0000313" key="4">
    <source>
        <dbReference type="EMBL" id="MFC4098137.1"/>
    </source>
</evidence>
<dbReference type="Gene3D" id="1.25.40.20">
    <property type="entry name" value="Ankyrin repeat-containing domain"/>
    <property type="match status" value="1"/>
</dbReference>
<feature type="signal peptide" evidence="2">
    <location>
        <begin position="1"/>
        <end position="48"/>
    </location>
</feature>
<evidence type="ECO:0000259" key="3">
    <source>
        <dbReference type="Pfam" id="PF07833"/>
    </source>
</evidence>
<evidence type="ECO:0000256" key="1">
    <source>
        <dbReference type="PROSITE-ProRule" id="PRU00023"/>
    </source>
</evidence>
<dbReference type="SUPFAM" id="SSF55383">
    <property type="entry name" value="Copper amine oxidase, domain N"/>
    <property type="match status" value="1"/>
</dbReference>
<dbReference type="Pfam" id="PF07833">
    <property type="entry name" value="Cu_amine_oxidN1"/>
    <property type="match status" value="1"/>
</dbReference>
<keyword evidence="5" id="KW-1185">Reference proteome</keyword>
<reference evidence="5" key="1">
    <citation type="journal article" date="2019" name="Int. J. Syst. Evol. Microbiol.">
        <title>The Global Catalogue of Microorganisms (GCM) 10K type strain sequencing project: providing services to taxonomists for standard genome sequencing and annotation.</title>
        <authorList>
            <consortium name="The Broad Institute Genomics Platform"/>
            <consortium name="The Broad Institute Genome Sequencing Center for Infectious Disease"/>
            <person name="Wu L."/>
            <person name="Ma J."/>
        </authorList>
    </citation>
    <scope>NUCLEOTIDE SEQUENCE [LARGE SCALE GENOMIC DNA]</scope>
    <source>
        <strain evidence="5">IBRC-M 10987</strain>
    </source>
</reference>
<feature type="chain" id="PRO_5045534559" evidence="2">
    <location>
        <begin position="49"/>
        <end position="440"/>
    </location>
</feature>
<dbReference type="InterPro" id="IPR002110">
    <property type="entry name" value="Ankyrin_rpt"/>
</dbReference>
<dbReference type="Pfam" id="PF12796">
    <property type="entry name" value="Ank_2"/>
    <property type="match status" value="1"/>
</dbReference>
<dbReference type="InterPro" id="IPR012854">
    <property type="entry name" value="Cu_amine_oxidase-like_N"/>
</dbReference>
<dbReference type="SMART" id="SM00248">
    <property type="entry name" value="ANK"/>
    <property type="match status" value="2"/>
</dbReference>
<dbReference type="Gene3D" id="3.30.457.10">
    <property type="entry name" value="Copper amine oxidase-like, N-terminal domain"/>
    <property type="match status" value="1"/>
</dbReference>
<accession>A0ABV8JYX6</accession>
<dbReference type="PROSITE" id="PS50088">
    <property type="entry name" value="ANK_REPEAT"/>
    <property type="match status" value="1"/>
</dbReference>
<feature type="repeat" description="ANK" evidence="1">
    <location>
        <begin position="247"/>
        <end position="279"/>
    </location>
</feature>